<comment type="caution">
    <text evidence="10">The sequence shown here is derived from an EMBL/GenBank/DDBJ whole genome shotgun (WGS) entry which is preliminary data.</text>
</comment>
<feature type="binding site" evidence="7">
    <location>
        <begin position="360"/>
        <end position="367"/>
    </location>
    <ligand>
        <name>ATP</name>
        <dbReference type="ChEBI" id="CHEBI:30616"/>
    </ligand>
</feature>
<dbReference type="GO" id="GO:0043023">
    <property type="term" value="F:ribosomal large subunit binding"/>
    <property type="evidence" value="ECO:0007669"/>
    <property type="project" value="UniProtKB-UniRule"/>
</dbReference>
<evidence type="ECO:0000256" key="5">
    <source>
        <dbReference type="ARBA" id="ARBA00022884"/>
    </source>
</evidence>
<comment type="function">
    <text evidence="7">Endonuclease that is involved in the suppression of homologous recombination and thus may have a key role in the control of bacterial genetic diversity.</text>
</comment>
<evidence type="ECO:0000256" key="4">
    <source>
        <dbReference type="ARBA" id="ARBA00022840"/>
    </source>
</evidence>
<organism evidence="10 11">
    <name type="scientific">Siphonobacter curvatus</name>
    <dbReference type="NCBI Taxonomy" id="2094562"/>
    <lineage>
        <taxon>Bacteria</taxon>
        <taxon>Pseudomonadati</taxon>
        <taxon>Bacteroidota</taxon>
        <taxon>Cytophagia</taxon>
        <taxon>Cytophagales</taxon>
        <taxon>Cytophagaceae</taxon>
        <taxon>Siphonobacter</taxon>
    </lineage>
</organism>
<keyword evidence="6 7" id="KW-0238">DNA-binding</keyword>
<dbReference type="InterPro" id="IPR027417">
    <property type="entry name" value="P-loop_NTPase"/>
</dbReference>
<evidence type="ECO:0000313" key="10">
    <source>
        <dbReference type="EMBL" id="PQA58761.1"/>
    </source>
</evidence>
<dbReference type="InterPro" id="IPR000432">
    <property type="entry name" value="DNA_mismatch_repair_MutS_C"/>
</dbReference>
<dbReference type="InterPro" id="IPR002625">
    <property type="entry name" value="Smr_dom"/>
</dbReference>
<gene>
    <name evidence="7" type="primary">mutS2</name>
    <name evidence="7" type="synonym">rqcU</name>
    <name evidence="10" type="ORF">C5O19_03610</name>
</gene>
<evidence type="ECO:0000256" key="3">
    <source>
        <dbReference type="ARBA" id="ARBA00022801"/>
    </source>
</evidence>
<dbReference type="SUPFAM" id="SSF48334">
    <property type="entry name" value="DNA repair protein MutS, domain III"/>
    <property type="match status" value="1"/>
</dbReference>
<evidence type="ECO:0000313" key="11">
    <source>
        <dbReference type="Proteomes" id="UP000239590"/>
    </source>
</evidence>
<dbReference type="InterPro" id="IPR036187">
    <property type="entry name" value="DNA_mismatch_repair_MutS_sf"/>
</dbReference>
<dbReference type="InterPro" id="IPR036063">
    <property type="entry name" value="Smr_dom_sf"/>
</dbReference>
<dbReference type="Pfam" id="PF01713">
    <property type="entry name" value="Smr"/>
    <property type="match status" value="1"/>
</dbReference>
<dbReference type="EC" id="3.1.-.-" evidence="7"/>
<dbReference type="EC" id="3.6.4.-" evidence="7"/>
<proteinExistence type="inferred from homology"/>
<dbReference type="NCBIfam" id="TIGR01069">
    <property type="entry name" value="mutS2"/>
    <property type="match status" value="1"/>
</dbReference>
<dbReference type="InterPro" id="IPR045076">
    <property type="entry name" value="MutS"/>
</dbReference>
<dbReference type="InterPro" id="IPR046893">
    <property type="entry name" value="MSSS"/>
</dbReference>
<dbReference type="GO" id="GO:0019843">
    <property type="term" value="F:rRNA binding"/>
    <property type="evidence" value="ECO:0007669"/>
    <property type="project" value="UniProtKB-UniRule"/>
</dbReference>
<keyword evidence="3 7" id="KW-0378">Hydrolase</keyword>
<comment type="subunit">
    <text evidence="7">Homodimer. Binds to stalled ribosomes, contacting rRNA.</text>
</comment>
<evidence type="ECO:0000256" key="1">
    <source>
        <dbReference type="ARBA" id="ARBA00022730"/>
    </source>
</evidence>
<dbReference type="PROSITE" id="PS50828">
    <property type="entry name" value="SMR"/>
    <property type="match status" value="1"/>
</dbReference>
<feature type="domain" description="Smr" evidence="9">
    <location>
        <begin position="747"/>
        <end position="822"/>
    </location>
</feature>
<reference evidence="11" key="1">
    <citation type="submission" date="2018-02" db="EMBL/GenBank/DDBJ databases">
        <title>Genome sequencing of Solimonas sp. HR-BB.</title>
        <authorList>
            <person name="Lee Y."/>
            <person name="Jeon C.O."/>
        </authorList>
    </citation>
    <scope>NUCLEOTIDE SEQUENCE [LARGE SCALE GENOMIC DNA]</scope>
    <source>
        <strain evidence="11">HR-U</strain>
    </source>
</reference>
<dbReference type="GO" id="GO:0072344">
    <property type="term" value="P:rescue of stalled ribosome"/>
    <property type="evidence" value="ECO:0007669"/>
    <property type="project" value="UniProtKB-UniRule"/>
</dbReference>
<dbReference type="EMBL" id="PTRA01000001">
    <property type="protein sequence ID" value="PQA58761.1"/>
    <property type="molecule type" value="Genomic_DNA"/>
</dbReference>
<keyword evidence="7 10" id="KW-0255">Endonuclease</keyword>
<dbReference type="Pfam" id="PF20297">
    <property type="entry name" value="MSSS"/>
    <property type="match status" value="1"/>
</dbReference>
<dbReference type="Gene3D" id="3.40.50.300">
    <property type="entry name" value="P-loop containing nucleotide triphosphate hydrolases"/>
    <property type="match status" value="1"/>
</dbReference>
<dbReference type="SMART" id="SM00533">
    <property type="entry name" value="MUTSd"/>
    <property type="match status" value="1"/>
</dbReference>
<dbReference type="Pfam" id="PF00488">
    <property type="entry name" value="MutS_V"/>
    <property type="match status" value="1"/>
</dbReference>
<dbReference type="Proteomes" id="UP000239590">
    <property type="component" value="Unassembled WGS sequence"/>
</dbReference>
<dbReference type="GO" id="GO:0016887">
    <property type="term" value="F:ATP hydrolysis activity"/>
    <property type="evidence" value="ECO:0007669"/>
    <property type="project" value="InterPro"/>
</dbReference>
<dbReference type="GO" id="GO:0004519">
    <property type="term" value="F:endonuclease activity"/>
    <property type="evidence" value="ECO:0007669"/>
    <property type="project" value="UniProtKB-UniRule"/>
</dbReference>
<comment type="function">
    <text evidence="7">Acts as a ribosome collision sensor, splitting the ribosome into its 2 subunits. Detects stalled/collided 70S ribosomes which it binds and splits by an ATP-hydrolysis driven conformational change. Acts upstream of the ribosome quality control system (RQC), a ribosome-associated complex that mediates the extraction of incompletely synthesized nascent chains from stalled ribosomes and their subsequent degradation. Probably generates substrates for RQC.</text>
</comment>
<dbReference type="SMART" id="SM00463">
    <property type="entry name" value="SMR"/>
    <property type="match status" value="1"/>
</dbReference>
<dbReference type="InterPro" id="IPR007696">
    <property type="entry name" value="DNA_mismatch_repair_MutS_core"/>
</dbReference>
<dbReference type="PANTHER" id="PTHR48466:SF2">
    <property type="entry name" value="OS10G0509000 PROTEIN"/>
    <property type="match status" value="1"/>
</dbReference>
<evidence type="ECO:0000259" key="9">
    <source>
        <dbReference type="PROSITE" id="PS50828"/>
    </source>
</evidence>
<keyword evidence="5 7" id="KW-0694">RNA-binding</keyword>
<dbReference type="OrthoDB" id="9808166at2"/>
<keyword evidence="11" id="KW-1185">Reference proteome</keyword>
<dbReference type="GO" id="GO:0140664">
    <property type="term" value="F:ATP-dependent DNA damage sensor activity"/>
    <property type="evidence" value="ECO:0007669"/>
    <property type="project" value="InterPro"/>
</dbReference>
<dbReference type="GO" id="GO:0045910">
    <property type="term" value="P:negative regulation of DNA recombination"/>
    <property type="evidence" value="ECO:0007669"/>
    <property type="project" value="InterPro"/>
</dbReference>
<dbReference type="GO" id="GO:0006298">
    <property type="term" value="P:mismatch repair"/>
    <property type="evidence" value="ECO:0007669"/>
    <property type="project" value="InterPro"/>
</dbReference>
<accession>A0A2S7ILZ2</accession>
<evidence type="ECO:0000256" key="8">
    <source>
        <dbReference type="SAM" id="Coils"/>
    </source>
</evidence>
<evidence type="ECO:0000256" key="2">
    <source>
        <dbReference type="ARBA" id="ARBA00022741"/>
    </source>
</evidence>
<evidence type="ECO:0000256" key="6">
    <source>
        <dbReference type="ARBA" id="ARBA00023125"/>
    </source>
</evidence>
<dbReference type="GO" id="GO:0030983">
    <property type="term" value="F:mismatched DNA binding"/>
    <property type="evidence" value="ECO:0007669"/>
    <property type="project" value="InterPro"/>
</dbReference>
<evidence type="ECO:0000256" key="7">
    <source>
        <dbReference type="HAMAP-Rule" id="MF_00092"/>
    </source>
</evidence>
<keyword evidence="4 7" id="KW-0067">ATP-binding</keyword>
<keyword evidence="1 7" id="KW-0699">rRNA-binding</keyword>
<dbReference type="HAMAP" id="MF_00092">
    <property type="entry name" value="MutS2"/>
    <property type="match status" value="1"/>
</dbReference>
<feature type="coiled-coil region" evidence="8">
    <location>
        <begin position="147"/>
        <end position="185"/>
    </location>
</feature>
<keyword evidence="7" id="KW-0540">Nuclease</keyword>
<dbReference type="RefSeq" id="WP_104709941.1">
    <property type="nucleotide sequence ID" value="NZ_PTRA01000001.1"/>
</dbReference>
<dbReference type="Gene3D" id="3.30.1370.110">
    <property type="match status" value="1"/>
</dbReference>
<dbReference type="SUPFAM" id="SSF52540">
    <property type="entry name" value="P-loop containing nucleoside triphosphate hydrolases"/>
    <property type="match status" value="1"/>
</dbReference>
<protein>
    <recommendedName>
        <fullName evidence="7">Endonuclease MutS2</fullName>
        <ecNumber evidence="7">3.1.-.-</ecNumber>
    </recommendedName>
    <alternativeName>
        <fullName evidence="7">Ribosome-associated protein quality control-upstream factor</fullName>
        <shortName evidence="7">RQC-upstream factor</shortName>
        <shortName evidence="7">RqcU</shortName>
        <ecNumber evidence="7">3.6.4.-</ecNumber>
    </alternativeName>
</protein>
<dbReference type="GO" id="GO:0005524">
    <property type="term" value="F:ATP binding"/>
    <property type="evidence" value="ECO:0007669"/>
    <property type="project" value="UniProtKB-UniRule"/>
</dbReference>
<dbReference type="PIRSF" id="PIRSF005814">
    <property type="entry name" value="MutS_YshD"/>
    <property type="match status" value="1"/>
</dbReference>
<comment type="similarity">
    <text evidence="7">Belongs to the DNA mismatch repair MutS family. MutS2 subfamily.</text>
</comment>
<dbReference type="InterPro" id="IPR005747">
    <property type="entry name" value="MutS2"/>
</dbReference>
<name>A0A2S7ILZ2_9BACT</name>
<dbReference type="SMART" id="SM00534">
    <property type="entry name" value="MUTSac"/>
    <property type="match status" value="1"/>
</dbReference>
<keyword evidence="2 7" id="KW-0547">Nucleotide-binding</keyword>
<sequence length="822" mass="93194">MLYPKNIEEKLGFDRIRQMLSEACLSSLGRSFVEKIRFSDRFDQIQKMVGQVAEMKEIVAHEPDFPQSNYIDVTEQIAKARIEGAFLNEEEFFDLKLSLRTIQSIQRFFENKEEPSFPYLRELTVQAFQERKTDDEDKPRRSKSDELSQLLKEIDRIIDDRGRLRDNASAELQHIRRELIAEQARLRRTLDSMLRTAQQNGWVPEGATMTVRNGRMVIPLVAEHKRKIRGFVQDESDSGKTVFLEPADALESNNEIRELESRERREIIRILTDLTSKVRPHTEELKRAYTFLGIVDFIRAKAKLALEMNANAPFFVQQPLVDWHGARHPLLLMSYQKQGRSVVPLHVKLDATQRILLVSGPNAGGKSVMLKTLGLIQYMFQCGLLVPVDDFSTIGLFRNLFMDIGDEQSLENDLSTYSSHLTNMKHFLLHSDKKTLFLIDEFGTGTEPSLGGAIAESILNDLNRSGAYGVINTHYSNLKTFADRTEGLVNGAMRFDAEHLEPLYELEIGKPGSSFAFEIGRKIGLPKPVLDAARQKLDRHQVNFEKLSKELEIEKKVFQDRNAQNLQRQQELDKLTEQYQTLKSYLDTEKKRLLNEAKVQAKELLREANAKIENTIREIREQGAEKLATKEIRQQLTDFSAQKLTQEVIAPPKAAPAPTNEVEVVGGTITVGSLVRIKGQSTVGEVLDLKGKDAVIAIGDLRTTVKANRLEKVSRKEFKAATGDDKPRAKLTGVDLNEKAINFSFNLDVRGKRGEEAMVAVDNFMDDAIMLGYPELRIVHGKGDGILRQLLRNHLRTYSQVAGMADEHPDRGGAGVTVVQMK</sequence>
<dbReference type="AlphaFoldDB" id="A0A2S7ILZ2"/>
<dbReference type="SUPFAM" id="SSF160443">
    <property type="entry name" value="SMR domain-like"/>
    <property type="match status" value="1"/>
</dbReference>
<feature type="coiled-coil region" evidence="8">
    <location>
        <begin position="530"/>
        <end position="625"/>
    </location>
</feature>
<keyword evidence="8" id="KW-0175">Coiled coil</keyword>
<dbReference type="PANTHER" id="PTHR48466">
    <property type="entry name" value="OS10G0509000 PROTEIN-RELATED"/>
    <property type="match status" value="1"/>
</dbReference>